<dbReference type="Pfam" id="PF26168">
    <property type="entry name" value="Glyco_transf_N"/>
    <property type="match status" value="1"/>
</dbReference>
<dbReference type="GeneID" id="115741137"/>
<dbReference type="Pfam" id="PF00201">
    <property type="entry name" value="UDPGT"/>
    <property type="match status" value="1"/>
</dbReference>
<dbReference type="PANTHER" id="PTHR11926:SF1412">
    <property type="entry name" value="UDP-GLYCOSYLTRANSFERASE 83A1-LIKE"/>
    <property type="match status" value="1"/>
</dbReference>
<evidence type="ECO:0000256" key="3">
    <source>
        <dbReference type="ARBA" id="ARBA00022679"/>
    </source>
</evidence>
<name>A0ABM3HLI6_9MYRT</name>
<dbReference type="PANTHER" id="PTHR11926">
    <property type="entry name" value="GLUCOSYL/GLUCURONOSYL TRANSFERASES"/>
    <property type="match status" value="1"/>
</dbReference>
<accession>A0ABM3HLI6</accession>
<evidence type="ECO:0000313" key="5">
    <source>
        <dbReference type="Proteomes" id="UP000827889"/>
    </source>
</evidence>
<keyword evidence="3" id="KW-0808">Transferase</keyword>
<dbReference type="SUPFAM" id="SSF53756">
    <property type="entry name" value="UDP-Glycosyltransferase/glycogen phosphorylase"/>
    <property type="match status" value="1"/>
</dbReference>
<feature type="domain" description="Glycosyltransferase N-terminal" evidence="4">
    <location>
        <begin position="7"/>
        <end position="46"/>
    </location>
</feature>
<protein>
    <submittedName>
        <fullName evidence="6">UDP-glycosyltransferase 83A1-like</fullName>
    </submittedName>
</protein>
<keyword evidence="2" id="KW-0328">Glycosyltransferase</keyword>
<evidence type="ECO:0000256" key="2">
    <source>
        <dbReference type="ARBA" id="ARBA00022676"/>
    </source>
</evidence>
<dbReference type="CDD" id="cd03784">
    <property type="entry name" value="GT1_Gtf-like"/>
    <property type="match status" value="1"/>
</dbReference>
<comment type="similarity">
    <text evidence="1">Belongs to the UDP-glycosyltransferase family.</text>
</comment>
<sequence>MERWPHVVAIAFPAQGHVGPLLKLSCQIARQGIRVTFVSTASVHARMLQASGDGDCCCWGEIERATVLEGMEEVKDMGDKEEVAETRAKVMSRHFQELLREMNSSRDERVTCVVADATIGWAFEVANSMGIKRAMFWPTAVPGLVLSLSIPRLTEAGMIDDCGSASKDTAIQLSPELPAVKATDLLWRCPGDQLRQAIIFGYCMTVNRTVRISNWLLCNSFYELDRATCVLIPELLPVGPLTSADGLGSFWAEDLTCLNWLDLQPPKSVIYAAFGSIAAFSQNQFEELALGLELSGRPFLWVVRSDFTNEDEIRYPDGFSERVSDRAKIVSWAPQEKVLAHPSVSCFVTHCGWNSTMEGISSGVPFLCWPYFADQFYNRSYICDTLKVGLELEAGEAEIVVSRHKIQAQLERLLSDAQIKENAEMLRGMAKRSVSEGGSSSTNVRHFVEQLKRCSEAGP</sequence>
<keyword evidence="5" id="KW-1185">Reference proteome</keyword>
<dbReference type="InterPro" id="IPR058980">
    <property type="entry name" value="Glyco_transf_N"/>
</dbReference>
<dbReference type="RefSeq" id="XP_048137470.1">
    <property type="nucleotide sequence ID" value="XM_048281513.1"/>
</dbReference>
<dbReference type="Proteomes" id="UP000827889">
    <property type="component" value="Chromosome 6"/>
</dbReference>
<dbReference type="Gene3D" id="3.40.50.2000">
    <property type="entry name" value="Glycogen Phosphorylase B"/>
    <property type="match status" value="2"/>
</dbReference>
<dbReference type="InterPro" id="IPR002213">
    <property type="entry name" value="UDP_glucos_trans"/>
</dbReference>
<proteinExistence type="inferred from homology"/>
<evidence type="ECO:0000313" key="6">
    <source>
        <dbReference type="RefSeq" id="XP_048137470.1"/>
    </source>
</evidence>
<organism evidence="5 6">
    <name type="scientific">Rhodamnia argentea</name>
    <dbReference type="NCBI Taxonomy" id="178133"/>
    <lineage>
        <taxon>Eukaryota</taxon>
        <taxon>Viridiplantae</taxon>
        <taxon>Streptophyta</taxon>
        <taxon>Embryophyta</taxon>
        <taxon>Tracheophyta</taxon>
        <taxon>Spermatophyta</taxon>
        <taxon>Magnoliopsida</taxon>
        <taxon>eudicotyledons</taxon>
        <taxon>Gunneridae</taxon>
        <taxon>Pentapetalae</taxon>
        <taxon>rosids</taxon>
        <taxon>malvids</taxon>
        <taxon>Myrtales</taxon>
        <taxon>Myrtaceae</taxon>
        <taxon>Myrtoideae</taxon>
        <taxon>Myrteae</taxon>
        <taxon>Australasian group</taxon>
        <taxon>Rhodamnia</taxon>
    </lineage>
</organism>
<evidence type="ECO:0000256" key="1">
    <source>
        <dbReference type="ARBA" id="ARBA00009995"/>
    </source>
</evidence>
<reference evidence="6" key="1">
    <citation type="submission" date="2025-08" db="UniProtKB">
        <authorList>
            <consortium name="RefSeq"/>
        </authorList>
    </citation>
    <scope>IDENTIFICATION</scope>
    <source>
        <tissue evidence="6">Leaf</tissue>
    </source>
</reference>
<gene>
    <name evidence="6" type="primary">LOC115741137</name>
</gene>
<evidence type="ECO:0000259" key="4">
    <source>
        <dbReference type="Pfam" id="PF26168"/>
    </source>
</evidence>